<proteinExistence type="predicted"/>
<protein>
    <submittedName>
        <fullName evidence="1">Uncharacterized protein</fullName>
    </submittedName>
</protein>
<dbReference type="EMBL" id="RDQH01000333">
    <property type="protein sequence ID" value="RXH94434.1"/>
    <property type="molecule type" value="Genomic_DNA"/>
</dbReference>
<keyword evidence="2" id="KW-1185">Reference proteome</keyword>
<comment type="caution">
    <text evidence="1">The sequence shown here is derived from an EMBL/GenBank/DDBJ whole genome shotgun (WGS) entry which is preliminary data.</text>
</comment>
<organism evidence="1 2">
    <name type="scientific">Malus domestica</name>
    <name type="common">Apple</name>
    <name type="synonym">Pyrus malus</name>
    <dbReference type="NCBI Taxonomy" id="3750"/>
    <lineage>
        <taxon>Eukaryota</taxon>
        <taxon>Viridiplantae</taxon>
        <taxon>Streptophyta</taxon>
        <taxon>Embryophyta</taxon>
        <taxon>Tracheophyta</taxon>
        <taxon>Spermatophyta</taxon>
        <taxon>Magnoliopsida</taxon>
        <taxon>eudicotyledons</taxon>
        <taxon>Gunneridae</taxon>
        <taxon>Pentapetalae</taxon>
        <taxon>rosids</taxon>
        <taxon>fabids</taxon>
        <taxon>Rosales</taxon>
        <taxon>Rosaceae</taxon>
        <taxon>Amygdaloideae</taxon>
        <taxon>Maleae</taxon>
        <taxon>Malus</taxon>
    </lineage>
</organism>
<dbReference type="AlphaFoldDB" id="A0A498JKH5"/>
<reference evidence="1 2" key="1">
    <citation type="submission" date="2018-10" db="EMBL/GenBank/DDBJ databases">
        <title>A high-quality apple genome assembly.</title>
        <authorList>
            <person name="Hu J."/>
        </authorList>
    </citation>
    <scope>NUCLEOTIDE SEQUENCE [LARGE SCALE GENOMIC DNA]</scope>
    <source>
        <strain evidence="2">cv. HFTH1</strain>
        <tissue evidence="1">Young leaf</tissue>
    </source>
</reference>
<name>A0A498JKH5_MALDO</name>
<dbReference type="Proteomes" id="UP000290289">
    <property type="component" value="Chromosome 7"/>
</dbReference>
<accession>A0A498JKH5</accession>
<gene>
    <name evidence="1" type="ORF">DVH24_024118</name>
</gene>
<evidence type="ECO:0000313" key="1">
    <source>
        <dbReference type="EMBL" id="RXH94434.1"/>
    </source>
</evidence>
<evidence type="ECO:0000313" key="2">
    <source>
        <dbReference type="Proteomes" id="UP000290289"/>
    </source>
</evidence>
<sequence>MASGKRGGPRWNREGGVDELMVGSIVLGFEDRTGLGDVGDGALNDGEDFGVKEVGHLGWGLVEGMGFDA</sequence>